<dbReference type="InterPro" id="IPR028288">
    <property type="entry name" value="SCAR/WAVE_fam"/>
</dbReference>
<evidence type="ECO:0000256" key="2">
    <source>
        <dbReference type="RuleBase" id="RU367034"/>
    </source>
</evidence>
<keyword evidence="5" id="KW-1185">Reference proteome</keyword>
<dbReference type="PANTHER" id="PTHR12902:SF1">
    <property type="entry name" value="WISKOTT-ALDRICH SYNDROME PROTEIN FAMILY MEMBER"/>
    <property type="match status" value="1"/>
</dbReference>
<evidence type="ECO:0000313" key="4">
    <source>
        <dbReference type="EMBL" id="CAK8687840.1"/>
    </source>
</evidence>
<accession>A0ABP0GCH0</accession>
<protein>
    <recommendedName>
        <fullName evidence="2">Wiskott-Aldrich syndrome protein family member</fullName>
        <shortName evidence="2">WASP family protein member</shortName>
    </recommendedName>
</protein>
<dbReference type="Gene3D" id="1.20.5.340">
    <property type="match status" value="1"/>
</dbReference>
<sequence>MPLVKRAVEPSALCRQSLPRNVKSELECVTNNTLSGVIKQLSSLSIHAEDLFGELFTEASTFYTRASKLQDRIDKLSVKVTQLDSSIEEVSLHDINMRKAFRSNRITDQQVVSRESLSQTLHATYNKADKPPPLQDLNQFRDDGRDALKIYTDPDYFFNLWREAMQKEMRDAKEKRREQRKKEKKTNPVRKQGEVRKAIPKSRLKAQQMQQGVEFINTPVRNHVDPTPVKSVQSNTSSPSMSSTKSPDMSVSPDGYGSPQVHHPSPPPPPKMADGPTQHYVSPMTDLPAPPPPPTP</sequence>
<comment type="subcellular location">
    <subcellularLocation>
        <location evidence="2">Cytoplasm</location>
        <location evidence="2">Cytoskeleton</location>
    </subcellularLocation>
</comment>
<evidence type="ECO:0000256" key="3">
    <source>
        <dbReference type="SAM" id="MobiDB-lite"/>
    </source>
</evidence>
<dbReference type="PANTHER" id="PTHR12902">
    <property type="entry name" value="WASP-1"/>
    <property type="match status" value="1"/>
</dbReference>
<comment type="function">
    <text evidence="2">Downstream effector molecule involved in the transmission of signals from tyrosine kinase receptors and small GTPases to the actin cytoskeleton. Promotes formation of actin filaments. Part of the WAVE complex that regulates lamellipodia formation. The WAVE complex regulates actin filament reorganization via its interaction with the Arp2/3 complex.</text>
</comment>
<reference evidence="4 5" key="1">
    <citation type="submission" date="2024-02" db="EMBL/GenBank/DDBJ databases">
        <authorList>
            <person name="Daric V."/>
            <person name="Darras S."/>
        </authorList>
    </citation>
    <scope>NUCLEOTIDE SEQUENCE [LARGE SCALE GENOMIC DNA]</scope>
</reference>
<dbReference type="EMBL" id="CAWYQH010000106">
    <property type="protein sequence ID" value="CAK8687840.1"/>
    <property type="molecule type" value="Genomic_DNA"/>
</dbReference>
<feature type="compositionally biased region" description="Low complexity" evidence="3">
    <location>
        <begin position="231"/>
        <end position="263"/>
    </location>
</feature>
<proteinExistence type="inferred from homology"/>
<gene>
    <name evidence="4" type="ORF">CVLEPA_LOCUS19895</name>
</gene>
<dbReference type="Gene3D" id="6.10.280.150">
    <property type="match status" value="1"/>
</dbReference>
<keyword evidence="2" id="KW-0206">Cytoskeleton</keyword>
<organism evidence="4 5">
    <name type="scientific">Clavelina lepadiformis</name>
    <name type="common">Light-bulb sea squirt</name>
    <name type="synonym">Ascidia lepadiformis</name>
    <dbReference type="NCBI Taxonomy" id="159417"/>
    <lineage>
        <taxon>Eukaryota</taxon>
        <taxon>Metazoa</taxon>
        <taxon>Chordata</taxon>
        <taxon>Tunicata</taxon>
        <taxon>Ascidiacea</taxon>
        <taxon>Aplousobranchia</taxon>
        <taxon>Clavelinidae</taxon>
        <taxon>Clavelina</taxon>
    </lineage>
</organism>
<comment type="similarity">
    <text evidence="1 2">Belongs to the SCAR/WAVE family.</text>
</comment>
<comment type="subunit">
    <text evidence="2">Binds actin and the Arp2/3 complex.</text>
</comment>
<dbReference type="Proteomes" id="UP001642483">
    <property type="component" value="Unassembled WGS sequence"/>
</dbReference>
<evidence type="ECO:0000313" key="5">
    <source>
        <dbReference type="Proteomes" id="UP001642483"/>
    </source>
</evidence>
<feature type="region of interest" description="Disordered" evidence="3">
    <location>
        <begin position="171"/>
        <end position="296"/>
    </location>
</feature>
<keyword evidence="2" id="KW-0963">Cytoplasm</keyword>
<keyword evidence="2" id="KW-0009">Actin-binding</keyword>
<comment type="caution">
    <text evidence="4">The sequence shown here is derived from an EMBL/GenBank/DDBJ whole genome shotgun (WGS) entry which is preliminary data.</text>
</comment>
<feature type="compositionally biased region" description="Basic and acidic residues" evidence="3">
    <location>
        <begin position="171"/>
        <end position="181"/>
    </location>
</feature>
<evidence type="ECO:0000256" key="1">
    <source>
        <dbReference type="ARBA" id="ARBA00006993"/>
    </source>
</evidence>
<name>A0ABP0GCH0_CLALP</name>